<evidence type="ECO:0000256" key="6">
    <source>
        <dbReference type="ARBA" id="ARBA00048793"/>
    </source>
</evidence>
<dbReference type="InterPro" id="IPR013752">
    <property type="entry name" value="KPA_reductase"/>
</dbReference>
<dbReference type="EC" id="1.1.1.169" evidence="2"/>
<dbReference type="Gene3D" id="1.10.1040.10">
    <property type="entry name" value="N-(1-d-carboxylethyl)-l-norvaline Dehydrogenase, domain 2"/>
    <property type="match status" value="1"/>
</dbReference>
<proteinExistence type="predicted"/>
<dbReference type="SUPFAM" id="SSF51735">
    <property type="entry name" value="NAD(P)-binding Rossmann-fold domains"/>
    <property type="match status" value="1"/>
</dbReference>
<dbReference type="PANTHER" id="PTHR21708:SF45">
    <property type="entry name" value="2-DEHYDROPANTOATE 2-REDUCTASE"/>
    <property type="match status" value="1"/>
</dbReference>
<dbReference type="InterPro" id="IPR013328">
    <property type="entry name" value="6PGD_dom2"/>
</dbReference>
<organism evidence="9 10">
    <name type="scientific">Cupriavidus pinatubonensis</name>
    <dbReference type="NCBI Taxonomy" id="248026"/>
    <lineage>
        <taxon>Bacteria</taxon>
        <taxon>Pseudomonadati</taxon>
        <taxon>Pseudomonadota</taxon>
        <taxon>Betaproteobacteria</taxon>
        <taxon>Burkholderiales</taxon>
        <taxon>Burkholderiaceae</taxon>
        <taxon>Cupriavidus</taxon>
    </lineage>
</organism>
<gene>
    <name evidence="9" type="ORF">LMG23994_03729</name>
</gene>
<evidence type="ECO:0000256" key="2">
    <source>
        <dbReference type="ARBA" id="ARBA00013014"/>
    </source>
</evidence>
<dbReference type="InterPro" id="IPR008927">
    <property type="entry name" value="6-PGluconate_DH-like_C_sf"/>
</dbReference>
<dbReference type="InterPro" id="IPR051402">
    <property type="entry name" value="KPR-Related"/>
</dbReference>
<evidence type="ECO:0000259" key="7">
    <source>
        <dbReference type="Pfam" id="PF02558"/>
    </source>
</evidence>
<keyword evidence="4" id="KW-0566">Pantothenate biosynthesis</keyword>
<reference evidence="9 10" key="1">
    <citation type="submission" date="2021-08" db="EMBL/GenBank/DDBJ databases">
        <authorList>
            <person name="Peeters C."/>
        </authorList>
    </citation>
    <scope>NUCLEOTIDE SEQUENCE [LARGE SCALE GENOMIC DNA]</scope>
    <source>
        <strain evidence="9 10">LMG 23994</strain>
    </source>
</reference>
<sequence>MKRVCIVGAGAIGGLIGARLALAGHAEVRALARGVTLQALRKHGWRLRTNTGFQQVSALVSDSAAQLGVQDLVIIAVKGTALAEVADQIGPLLGQDTVVLPAMNGVPWWFCHDLAAPGESNLNSVDPGGRITAAIDTGRVLGCVVHASASVPEPGLIEHRMGLGLIIGEARGGYSERASRAQALLAQAGFDVSLSEDIRQDIWYKLWGNLTMNPVSAITGATIDRVLDDPLVREFCSAAMREAAVIGERLGCPIAQSPEDRHAVTAKLGTFKTSMLQDVEAGRAVELDAIVGAVHELGARLRCPTPNIDALFGLTRLFARVRGLYPDDRATPTGASDAS</sequence>
<dbReference type="EMBL" id="CAJZAF010000020">
    <property type="protein sequence ID" value="CAG9177756.1"/>
    <property type="molecule type" value="Genomic_DNA"/>
</dbReference>
<feature type="domain" description="Ketopantoate reductase C-terminal" evidence="8">
    <location>
        <begin position="197"/>
        <end position="316"/>
    </location>
</feature>
<dbReference type="RefSeq" id="WP_224004257.1">
    <property type="nucleotide sequence ID" value="NZ_CAJZAF010000020.1"/>
</dbReference>
<dbReference type="InterPro" id="IPR013332">
    <property type="entry name" value="KPR_N"/>
</dbReference>
<evidence type="ECO:0000259" key="8">
    <source>
        <dbReference type="Pfam" id="PF08546"/>
    </source>
</evidence>
<dbReference type="PANTHER" id="PTHR21708">
    <property type="entry name" value="PROBABLE 2-DEHYDROPANTOATE 2-REDUCTASE"/>
    <property type="match status" value="1"/>
</dbReference>
<feature type="domain" description="Ketopantoate reductase N-terminal" evidence="7">
    <location>
        <begin position="4"/>
        <end position="106"/>
    </location>
</feature>
<dbReference type="Proteomes" id="UP000701702">
    <property type="component" value="Unassembled WGS sequence"/>
</dbReference>
<comment type="pathway">
    <text evidence="1">Cofactor biosynthesis; (R)-pantothenate biosynthesis; (R)-pantoate from 3-methyl-2-oxobutanoate: step 2/2.</text>
</comment>
<comment type="caution">
    <text evidence="9">The sequence shown here is derived from an EMBL/GenBank/DDBJ whole genome shotgun (WGS) entry which is preliminary data.</text>
</comment>
<accession>A0ABN7YZK8</accession>
<evidence type="ECO:0000256" key="4">
    <source>
        <dbReference type="ARBA" id="ARBA00022655"/>
    </source>
</evidence>
<dbReference type="NCBIfam" id="NF005089">
    <property type="entry name" value="PRK06522.1-4"/>
    <property type="match status" value="1"/>
</dbReference>
<evidence type="ECO:0000256" key="3">
    <source>
        <dbReference type="ARBA" id="ARBA00019465"/>
    </source>
</evidence>
<evidence type="ECO:0000313" key="10">
    <source>
        <dbReference type="Proteomes" id="UP000701702"/>
    </source>
</evidence>
<dbReference type="Pfam" id="PF02558">
    <property type="entry name" value="ApbA"/>
    <property type="match status" value="1"/>
</dbReference>
<evidence type="ECO:0000256" key="5">
    <source>
        <dbReference type="ARBA" id="ARBA00032024"/>
    </source>
</evidence>
<dbReference type="Pfam" id="PF08546">
    <property type="entry name" value="ApbA_C"/>
    <property type="match status" value="1"/>
</dbReference>
<evidence type="ECO:0000256" key="1">
    <source>
        <dbReference type="ARBA" id="ARBA00004994"/>
    </source>
</evidence>
<dbReference type="SUPFAM" id="SSF48179">
    <property type="entry name" value="6-phosphogluconate dehydrogenase C-terminal domain-like"/>
    <property type="match status" value="1"/>
</dbReference>
<comment type="catalytic activity">
    <reaction evidence="6">
        <text>(R)-pantoate + NADP(+) = 2-dehydropantoate + NADPH + H(+)</text>
        <dbReference type="Rhea" id="RHEA:16233"/>
        <dbReference type="ChEBI" id="CHEBI:11561"/>
        <dbReference type="ChEBI" id="CHEBI:15378"/>
        <dbReference type="ChEBI" id="CHEBI:15980"/>
        <dbReference type="ChEBI" id="CHEBI:57783"/>
        <dbReference type="ChEBI" id="CHEBI:58349"/>
        <dbReference type="EC" id="1.1.1.169"/>
    </reaction>
</comment>
<evidence type="ECO:0000313" key="9">
    <source>
        <dbReference type="EMBL" id="CAG9177756.1"/>
    </source>
</evidence>
<dbReference type="InterPro" id="IPR036291">
    <property type="entry name" value="NAD(P)-bd_dom_sf"/>
</dbReference>
<name>A0ABN7YZK8_9BURK</name>
<protein>
    <recommendedName>
        <fullName evidence="3">2-dehydropantoate 2-reductase</fullName>
        <ecNumber evidence="2">1.1.1.169</ecNumber>
    </recommendedName>
    <alternativeName>
        <fullName evidence="5">Ketopantoate reductase</fullName>
    </alternativeName>
</protein>
<keyword evidence="10" id="KW-1185">Reference proteome</keyword>
<dbReference type="Gene3D" id="3.40.50.720">
    <property type="entry name" value="NAD(P)-binding Rossmann-like Domain"/>
    <property type="match status" value="1"/>
</dbReference>